<dbReference type="Proteomes" id="UP000245124">
    <property type="component" value="Unassembled WGS sequence"/>
</dbReference>
<keyword evidence="1" id="KW-0472">Membrane</keyword>
<reference evidence="2 3" key="1">
    <citation type="submission" date="2017-06" db="EMBL/GenBank/DDBJ databases">
        <title>Genome sequencing of cyanobaciteial culture collection at National Institute for Environmental Studies (NIES).</title>
        <authorList>
            <person name="Hirose Y."/>
            <person name="Shimura Y."/>
            <person name="Fujisawa T."/>
            <person name="Nakamura Y."/>
            <person name="Kawachi M."/>
        </authorList>
    </citation>
    <scope>NUCLEOTIDE SEQUENCE [LARGE SCALE GENOMIC DNA]</scope>
    <source>
        <strain evidence="2 3">NIES-4072</strain>
    </source>
</reference>
<evidence type="ECO:0000256" key="1">
    <source>
        <dbReference type="SAM" id="Phobius"/>
    </source>
</evidence>
<comment type="caution">
    <text evidence="2">The sequence shown here is derived from an EMBL/GenBank/DDBJ whole genome shotgun (WGS) entry which is preliminary data.</text>
</comment>
<proteinExistence type="predicted"/>
<evidence type="ECO:0000313" key="3">
    <source>
        <dbReference type="Proteomes" id="UP000245124"/>
    </source>
</evidence>
<keyword evidence="3" id="KW-1185">Reference proteome</keyword>
<accession>A0A2R5FQR7</accession>
<feature type="transmembrane region" description="Helical" evidence="1">
    <location>
        <begin position="71"/>
        <end position="90"/>
    </location>
</feature>
<organism evidence="2 3">
    <name type="scientific">Nostoc commune NIES-4072</name>
    <dbReference type="NCBI Taxonomy" id="2005467"/>
    <lineage>
        <taxon>Bacteria</taxon>
        <taxon>Bacillati</taxon>
        <taxon>Cyanobacteriota</taxon>
        <taxon>Cyanophyceae</taxon>
        <taxon>Nostocales</taxon>
        <taxon>Nostocaceae</taxon>
        <taxon>Nostoc</taxon>
    </lineage>
</organism>
<gene>
    <name evidence="2" type="ORF">NIES4072_43160</name>
</gene>
<dbReference type="OrthoDB" id="487945at2"/>
<name>A0A2R5FQR7_NOSCO</name>
<dbReference type="AlphaFoldDB" id="A0A2R5FQR7"/>
<feature type="transmembrane region" description="Helical" evidence="1">
    <location>
        <begin position="39"/>
        <end position="59"/>
    </location>
</feature>
<protein>
    <submittedName>
        <fullName evidence="2">Uncharacterized protein</fullName>
    </submittedName>
</protein>
<keyword evidence="1" id="KW-0812">Transmembrane</keyword>
<keyword evidence="1" id="KW-1133">Transmembrane helix</keyword>
<dbReference type="EMBL" id="BDUD01000001">
    <property type="protein sequence ID" value="GBG20635.1"/>
    <property type="molecule type" value="Genomic_DNA"/>
</dbReference>
<feature type="transmembrane region" description="Helical" evidence="1">
    <location>
        <begin position="7"/>
        <end position="27"/>
    </location>
</feature>
<evidence type="ECO:0000313" key="2">
    <source>
        <dbReference type="EMBL" id="GBG20635.1"/>
    </source>
</evidence>
<sequence length="92" mass="10925">MNQIQLTLSIVYLFMTCYFLSNWLIFSLRHPTTTPEDKFLSGVMFLVTTIFWPLMIPMSCLEMLQKKQIDFNKMVSFLLAIFVFSISYYLTE</sequence>